<comment type="function">
    <text evidence="10">Essential component of the PAM complex, a complex required for the translocation of transit peptide-containing proteins from the inner membrane into the mitochondrial matrix in an ATP-dependent manner.</text>
</comment>
<keyword evidence="14" id="KW-1185">Reference proteome</keyword>
<dbReference type="STRING" id="2018661.A0A2A2LB52"/>
<evidence type="ECO:0000313" key="14">
    <source>
        <dbReference type="Proteomes" id="UP000218231"/>
    </source>
</evidence>
<dbReference type="Gene3D" id="3.10.450.240">
    <property type="match status" value="1"/>
</dbReference>
<keyword evidence="6" id="KW-0809">Transit peptide</keyword>
<keyword evidence="5 10" id="KW-0653">Protein transport</keyword>
<keyword evidence="9 10" id="KW-0472">Membrane</keyword>
<sequence>MLRLLGGGRNLVRLTANSQAFVTRPVPTPLAAFATRHFSNPTPKKGFINNLIDNLKDEMEKNKELQDHQKQLKQRMQELNESDALKDARKKFELVEKETLKNSQVVRQKIEELSEQISRMVKEIEKTEAGKKLSEAGKEALKQARAAAENVEKMAEKVGDTEVYKQVSSSMKNVKDEIDTIADVRMYSRPESLKKRTDGYAEMKRTFEPNEEATEMQLHKESRWYSSWKKFSEENVYYNKVLDWKIRYDESDNLAVRFVRGITDKMTNLFAGQNEVSNVLTEIAKIDPSFDKVEFLRFVEKEVIPNVLEAFIRSDVDVLKDWCHERAFSILSQVIKDYGKMHYSMGDSRIIDISKVEMVTGKMMEQGPVIIITFQAFMLNVVKNSEGKIVEGNADKPVRVHHVWVLCRDMEEYNPALAWKVLELHMQEGNLAL</sequence>
<comment type="similarity">
    <text evidence="2 10">Belongs to the Tim44 family.</text>
</comment>
<keyword evidence="8 10" id="KW-0496">Mitochondrion</keyword>
<dbReference type="GO" id="GO:0051087">
    <property type="term" value="F:protein-folding chaperone binding"/>
    <property type="evidence" value="ECO:0007669"/>
    <property type="project" value="InterPro"/>
</dbReference>
<gene>
    <name evidence="13" type="ORF">WR25_16112</name>
</gene>
<accession>A0A2A2LB52</accession>
<dbReference type="Proteomes" id="UP000218231">
    <property type="component" value="Unassembled WGS sequence"/>
</dbReference>
<keyword evidence="11" id="KW-0175">Coiled coil</keyword>
<evidence type="ECO:0000259" key="12">
    <source>
        <dbReference type="SMART" id="SM00978"/>
    </source>
</evidence>
<dbReference type="SMART" id="SM00978">
    <property type="entry name" value="Tim44"/>
    <property type="match status" value="1"/>
</dbReference>
<dbReference type="InterPro" id="IPR007379">
    <property type="entry name" value="Tim44-like_dom"/>
</dbReference>
<dbReference type="SUPFAM" id="SSF54427">
    <property type="entry name" value="NTF2-like"/>
    <property type="match status" value="1"/>
</dbReference>
<keyword evidence="3 10" id="KW-0813">Transport</keyword>
<evidence type="ECO:0000256" key="11">
    <source>
        <dbReference type="SAM" id="Coils"/>
    </source>
</evidence>
<dbReference type="OrthoDB" id="10265990at2759"/>
<dbReference type="PANTHER" id="PTHR10721:SF1">
    <property type="entry name" value="MITOCHONDRIAL IMPORT INNER MEMBRANE TRANSLOCASE SUBUNIT TIM44"/>
    <property type="match status" value="1"/>
</dbReference>
<comment type="caution">
    <text evidence="13">The sequence shown here is derived from an EMBL/GenBank/DDBJ whole genome shotgun (WGS) entry which is preliminary data.</text>
</comment>
<dbReference type="GO" id="GO:0030150">
    <property type="term" value="P:protein import into mitochondrial matrix"/>
    <property type="evidence" value="ECO:0007669"/>
    <property type="project" value="InterPro"/>
</dbReference>
<dbReference type="InterPro" id="IPR032710">
    <property type="entry name" value="NTF2-like_dom_sf"/>
</dbReference>
<dbReference type="InterPro" id="IPR039544">
    <property type="entry name" value="Tim44-like"/>
</dbReference>
<dbReference type="PIRSF" id="PIRSF037871">
    <property type="entry name" value="TIM44"/>
    <property type="match status" value="1"/>
</dbReference>
<proteinExistence type="inferred from homology"/>
<evidence type="ECO:0000256" key="1">
    <source>
        <dbReference type="ARBA" id="ARBA00004273"/>
    </source>
</evidence>
<keyword evidence="7 10" id="KW-0811">Translocation</keyword>
<evidence type="ECO:0000256" key="10">
    <source>
        <dbReference type="PIRNR" id="PIRNR037871"/>
    </source>
</evidence>
<evidence type="ECO:0000256" key="3">
    <source>
        <dbReference type="ARBA" id="ARBA00022448"/>
    </source>
</evidence>
<evidence type="ECO:0000256" key="5">
    <source>
        <dbReference type="ARBA" id="ARBA00022927"/>
    </source>
</evidence>
<evidence type="ECO:0000256" key="8">
    <source>
        <dbReference type="ARBA" id="ARBA00023128"/>
    </source>
</evidence>
<reference evidence="13 14" key="1">
    <citation type="journal article" date="2017" name="Curr. Biol.">
        <title>Genome architecture and evolution of a unichromosomal asexual nematode.</title>
        <authorList>
            <person name="Fradin H."/>
            <person name="Zegar C."/>
            <person name="Gutwein M."/>
            <person name="Lucas J."/>
            <person name="Kovtun M."/>
            <person name="Corcoran D."/>
            <person name="Baugh L.R."/>
            <person name="Kiontke K."/>
            <person name="Gunsalus K."/>
            <person name="Fitch D.H."/>
            <person name="Piano F."/>
        </authorList>
    </citation>
    <scope>NUCLEOTIDE SEQUENCE [LARGE SCALE GENOMIC DNA]</scope>
    <source>
        <strain evidence="13">PF1309</strain>
    </source>
</reference>
<dbReference type="EMBL" id="LIAE01006965">
    <property type="protein sequence ID" value="PAV83374.1"/>
    <property type="molecule type" value="Genomic_DNA"/>
</dbReference>
<dbReference type="PANTHER" id="PTHR10721">
    <property type="entry name" value="MITOCHONDRIAL IMPORT INNER MEMBRANE TRANSLOCASE SUBUNIT TIM44"/>
    <property type="match status" value="1"/>
</dbReference>
<dbReference type="GO" id="GO:0005743">
    <property type="term" value="C:mitochondrial inner membrane"/>
    <property type="evidence" value="ECO:0007669"/>
    <property type="project" value="UniProtKB-SubCell"/>
</dbReference>
<organism evidence="13 14">
    <name type="scientific">Diploscapter pachys</name>
    <dbReference type="NCBI Taxonomy" id="2018661"/>
    <lineage>
        <taxon>Eukaryota</taxon>
        <taxon>Metazoa</taxon>
        <taxon>Ecdysozoa</taxon>
        <taxon>Nematoda</taxon>
        <taxon>Chromadorea</taxon>
        <taxon>Rhabditida</taxon>
        <taxon>Rhabditina</taxon>
        <taxon>Rhabditomorpha</taxon>
        <taxon>Rhabditoidea</taxon>
        <taxon>Rhabditidae</taxon>
        <taxon>Diploscapter</taxon>
    </lineage>
</organism>
<keyword evidence="4 10" id="KW-0999">Mitochondrion inner membrane</keyword>
<dbReference type="Pfam" id="PF04280">
    <property type="entry name" value="Tim44"/>
    <property type="match status" value="1"/>
</dbReference>
<dbReference type="AlphaFoldDB" id="A0A2A2LB52"/>
<protein>
    <recommendedName>
        <fullName evidence="10">Mitochondrial import inner membrane translocase subunit TIM44</fullName>
    </recommendedName>
</protein>
<evidence type="ECO:0000256" key="4">
    <source>
        <dbReference type="ARBA" id="ARBA00022792"/>
    </source>
</evidence>
<dbReference type="InterPro" id="IPR017303">
    <property type="entry name" value="Tim44"/>
</dbReference>
<evidence type="ECO:0000313" key="13">
    <source>
        <dbReference type="EMBL" id="PAV83374.1"/>
    </source>
</evidence>
<name>A0A2A2LB52_9BILA</name>
<comment type="subcellular location">
    <subcellularLocation>
        <location evidence="1 10">Mitochondrion inner membrane</location>
    </subcellularLocation>
</comment>
<feature type="coiled-coil region" evidence="11">
    <location>
        <begin position="48"/>
        <end position="161"/>
    </location>
</feature>
<evidence type="ECO:0000256" key="2">
    <source>
        <dbReference type="ARBA" id="ARBA00009597"/>
    </source>
</evidence>
<evidence type="ECO:0000256" key="6">
    <source>
        <dbReference type="ARBA" id="ARBA00022946"/>
    </source>
</evidence>
<feature type="domain" description="Tim44-like" evidence="12">
    <location>
        <begin position="276"/>
        <end position="426"/>
    </location>
</feature>
<evidence type="ECO:0000256" key="9">
    <source>
        <dbReference type="ARBA" id="ARBA00023136"/>
    </source>
</evidence>
<evidence type="ECO:0000256" key="7">
    <source>
        <dbReference type="ARBA" id="ARBA00023010"/>
    </source>
</evidence>